<dbReference type="Pfam" id="PF01738">
    <property type="entry name" value="DLH"/>
    <property type="match status" value="1"/>
</dbReference>
<keyword evidence="3" id="KW-1185">Reference proteome</keyword>
<dbReference type="KEGG" id="rul:UC8_23170"/>
<feature type="domain" description="Dienelactone hydrolase" evidence="1">
    <location>
        <begin position="576"/>
        <end position="661"/>
    </location>
</feature>
<dbReference type="InterPro" id="IPR050261">
    <property type="entry name" value="FrsA_esterase"/>
</dbReference>
<evidence type="ECO:0000313" key="3">
    <source>
        <dbReference type="Proteomes" id="UP000325286"/>
    </source>
</evidence>
<organism evidence="2 3">
    <name type="scientific">Roseimaritima ulvae</name>
    <dbReference type="NCBI Taxonomy" id="980254"/>
    <lineage>
        <taxon>Bacteria</taxon>
        <taxon>Pseudomonadati</taxon>
        <taxon>Planctomycetota</taxon>
        <taxon>Planctomycetia</taxon>
        <taxon>Pirellulales</taxon>
        <taxon>Pirellulaceae</taxon>
        <taxon>Roseimaritima</taxon>
    </lineage>
</organism>
<dbReference type="InterPro" id="IPR029058">
    <property type="entry name" value="AB_hydrolase_fold"/>
</dbReference>
<dbReference type="EMBL" id="CP042914">
    <property type="protein sequence ID" value="QEG40310.1"/>
    <property type="molecule type" value="Genomic_DNA"/>
</dbReference>
<gene>
    <name evidence="2" type="ORF">UC8_23170</name>
</gene>
<evidence type="ECO:0000313" key="2">
    <source>
        <dbReference type="EMBL" id="QEG40310.1"/>
    </source>
</evidence>
<name>A0A5B9QRK1_9BACT</name>
<dbReference type="Gene3D" id="3.40.50.1820">
    <property type="entry name" value="alpha/beta hydrolase"/>
    <property type="match status" value="2"/>
</dbReference>
<dbReference type="Proteomes" id="UP000325286">
    <property type="component" value="Chromosome"/>
</dbReference>
<sequence length="787" mass="88045">MWYRFGFPSISKVRKVRRRNLVPVGMVVAACLLLTASGLRAEQLPGTQPLSVEGDIAAQMVAGADQFLLREIQRAAGQREEHWHRDFSSPDAYNRSIEPNRKRLAHILGVRDARIPFEGLELLATTSRSHVVGKGTGYKILAVRWPVVRNVHGEGLLLVPDGRPIANVIAIPDADQTPEMLCGLQDGVASPSQFARRLAEAGCRVLVPTLISRDVHRRGGRADLTNREYLYRSGFELGHHLIGYEVQKILAGVDWFEQDANENESENATPLPTAVMGYGEGGMLALYAAALDTRIETACVSGYFAPRETIWQQPISRNVFGLLEAFGDAELAAMMQPRHLIIHIGQHPDVQISSNAAAPGELATPAESDVRHEIKRVRQIVLNDSFQALTVTTSDPDTGALLSEATLQQLLKLDAVPNHDDVQATGAGVDTQQRQTRQVTEIDQHNQWLLSESPYVRQEFMNIGLASRDKSDGSNKLDTSSTAAYQESVERFREHFRDEVVGRFDLQPLPFNARSRKTYDEDKWTGYEVMLDVFPDVFAYGILCIPKDLKPGEKRPVVVCQHGLEGRPQDVVAGDHRAYHDFAAKLAERGYITFAPQNLYIGKHNFRTLQRKANPIQKTLFSIIVPQHQQIVDWLQTLPFVDPQRIGFYGLSYGGKSAMRIPPLVPDYCLSICSADFNEWVGKNASTRAPYSYVWTGEYEIFEFDLGSTFNYAEMAALIAPRPFMVERGHFDGVGSDQDVAYEFAKVRHLYAARLGIPERCELETFVGPHMIHGVGTFEFLDKHLKR</sequence>
<dbReference type="GO" id="GO:0016787">
    <property type="term" value="F:hydrolase activity"/>
    <property type="evidence" value="ECO:0007669"/>
    <property type="project" value="UniProtKB-KW"/>
</dbReference>
<keyword evidence="2" id="KW-0378">Hydrolase</keyword>
<dbReference type="SUPFAM" id="SSF53474">
    <property type="entry name" value="alpha/beta-Hydrolases"/>
    <property type="match status" value="2"/>
</dbReference>
<dbReference type="PANTHER" id="PTHR22946">
    <property type="entry name" value="DIENELACTONE HYDROLASE DOMAIN-CONTAINING PROTEIN-RELATED"/>
    <property type="match status" value="1"/>
</dbReference>
<accession>A0A5B9QRK1</accession>
<dbReference type="PANTHER" id="PTHR22946:SF8">
    <property type="entry name" value="ACETYL XYLAN ESTERASE DOMAIN-CONTAINING PROTEIN"/>
    <property type="match status" value="1"/>
</dbReference>
<protein>
    <submittedName>
        <fullName evidence="2">Alpha/beta hydrolase family protein</fullName>
    </submittedName>
</protein>
<dbReference type="InterPro" id="IPR002925">
    <property type="entry name" value="Dienelactn_hydro"/>
</dbReference>
<dbReference type="PROSITE" id="PS51257">
    <property type="entry name" value="PROKAR_LIPOPROTEIN"/>
    <property type="match status" value="1"/>
</dbReference>
<reference evidence="2 3" key="1">
    <citation type="submission" date="2019-08" db="EMBL/GenBank/DDBJ databases">
        <title>Deep-cultivation of Planctomycetes and their phenomic and genomic characterization uncovers novel biology.</title>
        <authorList>
            <person name="Wiegand S."/>
            <person name="Jogler M."/>
            <person name="Boedeker C."/>
            <person name="Pinto D."/>
            <person name="Vollmers J."/>
            <person name="Rivas-Marin E."/>
            <person name="Kohn T."/>
            <person name="Peeters S.H."/>
            <person name="Heuer A."/>
            <person name="Rast P."/>
            <person name="Oberbeckmann S."/>
            <person name="Bunk B."/>
            <person name="Jeske O."/>
            <person name="Meyerdierks A."/>
            <person name="Storesund J.E."/>
            <person name="Kallscheuer N."/>
            <person name="Luecker S."/>
            <person name="Lage O.M."/>
            <person name="Pohl T."/>
            <person name="Merkel B.J."/>
            <person name="Hornburger P."/>
            <person name="Mueller R.-W."/>
            <person name="Bruemmer F."/>
            <person name="Labrenz M."/>
            <person name="Spormann A.M."/>
            <person name="Op den Camp H."/>
            <person name="Overmann J."/>
            <person name="Amann R."/>
            <person name="Jetten M.S.M."/>
            <person name="Mascher T."/>
            <person name="Medema M.H."/>
            <person name="Devos D.P."/>
            <person name="Kaster A.-K."/>
            <person name="Ovreas L."/>
            <person name="Rohde M."/>
            <person name="Galperin M.Y."/>
            <person name="Jogler C."/>
        </authorList>
    </citation>
    <scope>NUCLEOTIDE SEQUENCE [LARGE SCALE GENOMIC DNA]</scope>
    <source>
        <strain evidence="2 3">UC8</strain>
    </source>
</reference>
<dbReference type="AlphaFoldDB" id="A0A5B9QRK1"/>
<proteinExistence type="predicted"/>
<evidence type="ECO:0000259" key="1">
    <source>
        <dbReference type="Pfam" id="PF01738"/>
    </source>
</evidence>